<dbReference type="InterPro" id="IPR014729">
    <property type="entry name" value="Rossmann-like_a/b/a_fold"/>
</dbReference>
<feature type="binding site" evidence="12">
    <location>
        <position position="632"/>
    </location>
    <ligand>
        <name>ATP</name>
        <dbReference type="ChEBI" id="CHEBI:30616"/>
    </ligand>
</feature>
<feature type="region of interest" description="Disordered" evidence="13">
    <location>
        <begin position="1"/>
        <end position="22"/>
    </location>
</feature>
<comment type="subcellular location">
    <subcellularLocation>
        <location evidence="12">Cytoplasm</location>
    </subcellularLocation>
</comment>
<dbReference type="GO" id="GO:0004822">
    <property type="term" value="F:isoleucine-tRNA ligase activity"/>
    <property type="evidence" value="ECO:0007669"/>
    <property type="project" value="UniProtKB-UniRule"/>
</dbReference>
<dbReference type="FunFam" id="3.40.50.620:FF:000075">
    <property type="entry name" value="Isoleucine--tRNA ligase"/>
    <property type="match status" value="1"/>
</dbReference>
<keyword evidence="4 12" id="KW-0479">Metal-binding</keyword>
<dbReference type="InterPro" id="IPR002301">
    <property type="entry name" value="Ile-tRNA-ligase"/>
</dbReference>
<protein>
    <recommendedName>
        <fullName evidence="12">Isoleucine--tRNA ligase</fullName>
        <ecNumber evidence="12">6.1.1.5</ecNumber>
    </recommendedName>
    <alternativeName>
        <fullName evidence="12">Isoleucyl-tRNA synthetase</fullName>
        <shortName evidence="12">IleRS</shortName>
    </alternativeName>
</protein>
<gene>
    <name evidence="12" type="primary">ileS</name>
    <name evidence="16" type="ORF">IPN02_14550</name>
</gene>
<evidence type="ECO:0000256" key="13">
    <source>
        <dbReference type="SAM" id="MobiDB-lite"/>
    </source>
</evidence>
<feature type="compositionally biased region" description="Polar residues" evidence="13">
    <location>
        <begin position="1"/>
        <end position="11"/>
    </location>
</feature>
<dbReference type="GO" id="GO:0006428">
    <property type="term" value="P:isoleucyl-tRNA aminoacylation"/>
    <property type="evidence" value="ECO:0007669"/>
    <property type="project" value="UniProtKB-UniRule"/>
</dbReference>
<sequence>MAPLNSDSTPQDGHYPTVPSRADYPELERGILARWAADGTFQASIDARSPDDEFVFYDGPPFANGLPHYGHLLTGYVKDVVPRYQTMRGKRVERRFGWDCHGLPAEMETERQLGVAGHAAINEYGVDRFNDACRTSVLRYTGEWERYVTRQARWVDFDNDYKTMDLTYMESVIWAFNQLYEKGLIYEAKKVMPYSWGAETPLSNFEIRLDDAMRPRQDPALTVAFALTAPDAAVLSQAAGLAGPDTPVVLLAWTTTPWTLPANQALAVGEDIAYDLVELNGVVHVIGSDVRDNYERELGEGTLVGAVTGEALVGLRYVPLFDYFASEADERGAFRVLTADFVDTTDGTGIVHIAPGHGEDDQRLGTEAGLEMISPVDEKGRYTAEVTDWAGTNVLDANPLIIAALKERGVVLRQETYDHNYPHCWRTDTPIIYRAVSSWFVEVTAIRDRLVDLNQQISWIPDHVRDGQFGQWLEGARDWSISRNRFWGTPIPVWRSDDPAYPRIDVYGSLDELEADFGVRPDELHRPTIDELVRPNPDDPTGKSMMRRVAEVFDCWFESGSMPFAQVHYPFENAEWFDEHSPADFIVEYIAQTRGWFYTLHVLAGALFDRPAFSNVICHGVVLDHEGRKLSKRHRNYADPEEVMESIGSDALRWHLMSSPVIRGGDLKVSEDGAEFNEVVRLVLNPIWNTFSFFTTYANIDGYRARFRADATGALDRYLLAKTAQLRDAMTEALDTYDIPGACNQVTSYLDALTNWYVRRSRDRFWAPASGPDASGADKADAYDTLYTALSTLCRLVAPLLPMVAEEVFTGLTGERSVHLTDWPEPDELPADPELVDAMDRVRAVASAVLSQREDRRLRTRLPLAELVVAGASAHSLEPFTGLIADELNVKTVRLEDDASAFAQAVLRPNARLLGPRLGKSVQQVLAAARAGDWATGPDGTVEAAGEVLAPEEYELAMVSTGDDDARATTAVRMVDPEGHAVDLGLVVSLDLTLTDELIAEGRSRDVVRAIQQARKDAGFRLTDRIRVSVASDSPELAAAIEAHRGHIAAATLADEFEFVEGDRVKRLSRKVDVDGAHLAFEVAQLG</sequence>
<evidence type="ECO:0000256" key="5">
    <source>
        <dbReference type="ARBA" id="ARBA00022741"/>
    </source>
</evidence>
<dbReference type="EC" id="6.1.1.5" evidence="12"/>
<evidence type="ECO:0000256" key="8">
    <source>
        <dbReference type="ARBA" id="ARBA00022917"/>
    </source>
</evidence>
<dbReference type="CDD" id="cd07961">
    <property type="entry name" value="Anticodon_Ia_Ile_ABEc"/>
    <property type="match status" value="1"/>
</dbReference>
<feature type="domain" description="Aminoacyl-tRNA synthetase class Ia" evidence="14">
    <location>
        <begin position="31"/>
        <end position="663"/>
    </location>
</feature>
<dbReference type="InterPro" id="IPR023586">
    <property type="entry name" value="Ile-tRNA-ligase_type2"/>
</dbReference>
<evidence type="ECO:0000259" key="15">
    <source>
        <dbReference type="Pfam" id="PF08264"/>
    </source>
</evidence>
<dbReference type="InterPro" id="IPR009008">
    <property type="entry name" value="Val/Leu/Ile-tRNA-synth_edit"/>
</dbReference>
<evidence type="ECO:0000256" key="7">
    <source>
        <dbReference type="ARBA" id="ARBA00022840"/>
    </source>
</evidence>
<evidence type="ECO:0000313" key="16">
    <source>
        <dbReference type="EMBL" id="MBK9298022.1"/>
    </source>
</evidence>
<dbReference type="Gene3D" id="3.90.740.10">
    <property type="entry name" value="Valyl/Leucyl/Isoleucyl-tRNA synthetase, editing domain"/>
    <property type="match status" value="1"/>
</dbReference>
<dbReference type="InterPro" id="IPR033709">
    <property type="entry name" value="Anticodon_Ile_ABEc"/>
</dbReference>
<dbReference type="Proteomes" id="UP000727993">
    <property type="component" value="Unassembled WGS sequence"/>
</dbReference>
<keyword evidence="9 12" id="KW-0030">Aminoacyl-tRNA synthetase</keyword>
<evidence type="ECO:0000256" key="1">
    <source>
        <dbReference type="ARBA" id="ARBA00007078"/>
    </source>
</evidence>
<reference evidence="16 17" key="1">
    <citation type="submission" date="2020-10" db="EMBL/GenBank/DDBJ databases">
        <title>Connecting structure to function with the recovery of over 1000 high-quality activated sludge metagenome-assembled genomes encoding full-length rRNA genes using long-read sequencing.</title>
        <authorList>
            <person name="Singleton C.M."/>
            <person name="Petriglieri F."/>
            <person name="Kristensen J.M."/>
            <person name="Kirkegaard R.H."/>
            <person name="Michaelsen T.Y."/>
            <person name="Andersen M.H."/>
            <person name="Karst S.M."/>
            <person name="Dueholm M.S."/>
            <person name="Nielsen P.H."/>
            <person name="Albertsen M."/>
        </authorList>
    </citation>
    <scope>NUCLEOTIDE SEQUENCE [LARGE SCALE GENOMIC DNA]</scope>
    <source>
        <strain evidence="16">Lyne_18-Q3-R50-59_MAXAC.006</strain>
    </source>
</reference>
<dbReference type="InterPro" id="IPR001412">
    <property type="entry name" value="aa-tRNA-synth_I_CS"/>
</dbReference>
<evidence type="ECO:0000256" key="10">
    <source>
        <dbReference type="ARBA" id="ARBA00025217"/>
    </source>
</evidence>
<evidence type="ECO:0000256" key="12">
    <source>
        <dbReference type="HAMAP-Rule" id="MF_02003"/>
    </source>
</evidence>
<dbReference type="Pfam" id="PF08264">
    <property type="entry name" value="Anticodon_1"/>
    <property type="match status" value="1"/>
</dbReference>
<keyword evidence="3 12" id="KW-0436">Ligase</keyword>
<comment type="catalytic activity">
    <reaction evidence="11 12">
        <text>tRNA(Ile) + L-isoleucine + ATP = L-isoleucyl-tRNA(Ile) + AMP + diphosphate</text>
        <dbReference type="Rhea" id="RHEA:11060"/>
        <dbReference type="Rhea" id="RHEA-COMP:9666"/>
        <dbReference type="Rhea" id="RHEA-COMP:9695"/>
        <dbReference type="ChEBI" id="CHEBI:30616"/>
        <dbReference type="ChEBI" id="CHEBI:33019"/>
        <dbReference type="ChEBI" id="CHEBI:58045"/>
        <dbReference type="ChEBI" id="CHEBI:78442"/>
        <dbReference type="ChEBI" id="CHEBI:78528"/>
        <dbReference type="ChEBI" id="CHEBI:456215"/>
        <dbReference type="EC" id="6.1.1.5"/>
    </reaction>
</comment>
<comment type="caution">
    <text evidence="16">The sequence shown here is derived from an EMBL/GenBank/DDBJ whole genome shotgun (WGS) entry which is preliminary data.</text>
</comment>
<dbReference type="AlphaFoldDB" id="A0A936NCX6"/>
<dbReference type="Pfam" id="PF19302">
    <property type="entry name" value="DUF5915"/>
    <property type="match status" value="1"/>
</dbReference>
<dbReference type="SUPFAM" id="SSF52374">
    <property type="entry name" value="Nucleotidylyl transferase"/>
    <property type="match status" value="1"/>
</dbReference>
<dbReference type="SUPFAM" id="SSF50677">
    <property type="entry name" value="ValRS/IleRS/LeuRS editing domain"/>
    <property type="match status" value="1"/>
</dbReference>
<organism evidence="16 17">
    <name type="scientific">Candidatus Neomicrothrix subdominans</name>
    <dbReference type="NCBI Taxonomy" id="2954438"/>
    <lineage>
        <taxon>Bacteria</taxon>
        <taxon>Bacillati</taxon>
        <taxon>Actinomycetota</taxon>
        <taxon>Acidimicrobiia</taxon>
        <taxon>Acidimicrobiales</taxon>
        <taxon>Microthrixaceae</taxon>
        <taxon>Candidatus Neomicrothrix</taxon>
    </lineage>
</organism>
<dbReference type="GO" id="GO:0002161">
    <property type="term" value="F:aminoacyl-tRNA deacylase activity"/>
    <property type="evidence" value="ECO:0007669"/>
    <property type="project" value="InterPro"/>
</dbReference>
<evidence type="ECO:0000256" key="4">
    <source>
        <dbReference type="ARBA" id="ARBA00022723"/>
    </source>
</evidence>
<dbReference type="EMBL" id="JADJZA010000008">
    <property type="protein sequence ID" value="MBK9298022.1"/>
    <property type="molecule type" value="Genomic_DNA"/>
</dbReference>
<dbReference type="GO" id="GO:0005524">
    <property type="term" value="F:ATP binding"/>
    <property type="evidence" value="ECO:0007669"/>
    <property type="project" value="UniProtKB-UniRule"/>
</dbReference>
<keyword evidence="7 12" id="KW-0067">ATP-binding</keyword>
<dbReference type="InterPro" id="IPR002300">
    <property type="entry name" value="aa-tRNA-synth_Ia"/>
</dbReference>
<name>A0A936NCX6_9ACTN</name>
<dbReference type="GO" id="GO:0000049">
    <property type="term" value="F:tRNA binding"/>
    <property type="evidence" value="ECO:0007669"/>
    <property type="project" value="InterPro"/>
</dbReference>
<dbReference type="PANTHER" id="PTHR42780:SF1">
    <property type="entry name" value="ISOLEUCINE--TRNA LIGASE, CYTOPLASMIC"/>
    <property type="match status" value="1"/>
</dbReference>
<evidence type="ECO:0000256" key="9">
    <source>
        <dbReference type="ARBA" id="ARBA00023146"/>
    </source>
</evidence>
<feature type="short sequence motif" description="'KMSKS' region" evidence="12">
    <location>
        <begin position="629"/>
        <end position="633"/>
    </location>
</feature>
<evidence type="ECO:0000256" key="2">
    <source>
        <dbReference type="ARBA" id="ARBA00022490"/>
    </source>
</evidence>
<comment type="domain">
    <text evidence="12">IleRS has two distinct active sites: one for aminoacylation and one for editing. The misactivated valine is translocated from the active site to the editing site, which sterically excludes the correctly activated isoleucine. The single editing site contains two valyl binding pockets, one specific for each substrate (Val-AMP or Val-tRNA(Ile)).</text>
</comment>
<evidence type="ECO:0000256" key="11">
    <source>
        <dbReference type="ARBA" id="ARBA00048359"/>
    </source>
</evidence>
<keyword evidence="5 12" id="KW-0547">Nucleotide-binding</keyword>
<dbReference type="Gene3D" id="3.40.50.620">
    <property type="entry name" value="HUPs"/>
    <property type="match status" value="2"/>
</dbReference>
<keyword evidence="6 12" id="KW-0862">Zinc</keyword>
<dbReference type="PRINTS" id="PR00984">
    <property type="entry name" value="TRNASYNTHILE"/>
</dbReference>
<dbReference type="GO" id="GO:0005737">
    <property type="term" value="C:cytoplasm"/>
    <property type="evidence" value="ECO:0007669"/>
    <property type="project" value="UniProtKB-SubCell"/>
</dbReference>
<dbReference type="InterPro" id="IPR013155">
    <property type="entry name" value="M/V/L/I-tRNA-synth_anticd-bd"/>
</dbReference>
<keyword evidence="8 12" id="KW-0648">Protein biosynthesis</keyword>
<comment type="function">
    <text evidence="10 12">Catalyzes the attachment of isoleucine to tRNA(Ile). As IleRS can inadvertently accommodate and process structurally similar amino acids such as valine, to avoid such errors it has two additional distinct tRNA(Ile)-dependent editing activities. One activity is designated as 'pretransfer' editing and involves the hydrolysis of activated Val-AMP. The other activity is designated 'posttransfer' editing and involves deacylation of mischarged Val-tRNA(Ile).</text>
</comment>
<dbReference type="SUPFAM" id="SSF47323">
    <property type="entry name" value="Anticodon-binding domain of a subclass of class I aminoacyl-tRNA synthetases"/>
    <property type="match status" value="2"/>
</dbReference>
<dbReference type="CDD" id="cd00818">
    <property type="entry name" value="IleRS_core"/>
    <property type="match status" value="1"/>
</dbReference>
<dbReference type="Gene3D" id="1.10.730.10">
    <property type="entry name" value="Isoleucyl-tRNA Synthetase, Domain 1"/>
    <property type="match status" value="1"/>
</dbReference>
<dbReference type="PANTHER" id="PTHR42780">
    <property type="entry name" value="SOLEUCYL-TRNA SYNTHETASE"/>
    <property type="match status" value="1"/>
</dbReference>
<dbReference type="Pfam" id="PF00133">
    <property type="entry name" value="tRNA-synt_1"/>
    <property type="match status" value="1"/>
</dbReference>
<evidence type="ECO:0000256" key="6">
    <source>
        <dbReference type="ARBA" id="ARBA00022833"/>
    </source>
</evidence>
<evidence type="ECO:0000259" key="14">
    <source>
        <dbReference type="Pfam" id="PF00133"/>
    </source>
</evidence>
<accession>A0A936NCX6</accession>
<comment type="cofactor">
    <cofactor evidence="12">
        <name>Zn(2+)</name>
        <dbReference type="ChEBI" id="CHEBI:29105"/>
    </cofactor>
</comment>
<dbReference type="InterPro" id="IPR009080">
    <property type="entry name" value="tRNAsynth_Ia_anticodon-bd"/>
</dbReference>
<dbReference type="GO" id="GO:0008270">
    <property type="term" value="F:zinc ion binding"/>
    <property type="evidence" value="ECO:0007669"/>
    <property type="project" value="UniProtKB-UniRule"/>
</dbReference>
<comment type="subunit">
    <text evidence="12">Monomer.</text>
</comment>
<feature type="short sequence motif" description="'HIGH' region" evidence="12">
    <location>
        <begin position="61"/>
        <end position="71"/>
    </location>
</feature>
<proteinExistence type="inferred from homology"/>
<evidence type="ECO:0000313" key="17">
    <source>
        <dbReference type="Proteomes" id="UP000727993"/>
    </source>
</evidence>
<dbReference type="NCBIfam" id="TIGR00392">
    <property type="entry name" value="ileS"/>
    <property type="match status" value="1"/>
</dbReference>
<comment type="similarity">
    <text evidence="1 12">Belongs to the class-I aminoacyl-tRNA synthetase family. IleS type 2 subfamily.</text>
</comment>
<dbReference type="HAMAP" id="MF_02003">
    <property type="entry name" value="Ile_tRNA_synth_type2"/>
    <property type="match status" value="1"/>
</dbReference>
<feature type="domain" description="Methionyl/Valyl/Leucyl/Isoleucyl-tRNA synthetase anticodon-binding" evidence="15">
    <location>
        <begin position="716"/>
        <end position="864"/>
    </location>
</feature>
<evidence type="ECO:0000256" key="3">
    <source>
        <dbReference type="ARBA" id="ARBA00022598"/>
    </source>
</evidence>
<dbReference type="PROSITE" id="PS00178">
    <property type="entry name" value="AA_TRNA_LIGASE_I"/>
    <property type="match status" value="1"/>
</dbReference>
<keyword evidence="2 12" id="KW-0963">Cytoplasm</keyword>